<organism evidence="1 2">
    <name type="scientific">Diversispora epigaea</name>
    <dbReference type="NCBI Taxonomy" id="1348612"/>
    <lineage>
        <taxon>Eukaryota</taxon>
        <taxon>Fungi</taxon>
        <taxon>Fungi incertae sedis</taxon>
        <taxon>Mucoromycota</taxon>
        <taxon>Glomeromycotina</taxon>
        <taxon>Glomeromycetes</taxon>
        <taxon>Diversisporales</taxon>
        <taxon>Diversisporaceae</taxon>
        <taxon>Diversispora</taxon>
    </lineage>
</organism>
<comment type="caution">
    <text evidence="1">The sequence shown here is derived from an EMBL/GenBank/DDBJ whole genome shotgun (WGS) entry which is preliminary data.</text>
</comment>
<reference evidence="1 2" key="1">
    <citation type="submission" date="2018-08" db="EMBL/GenBank/DDBJ databases">
        <title>Genome and evolution of the arbuscular mycorrhizal fungus Diversispora epigaea (formerly Glomus versiforme) and its bacterial endosymbionts.</title>
        <authorList>
            <person name="Sun X."/>
            <person name="Fei Z."/>
            <person name="Harrison M."/>
        </authorList>
    </citation>
    <scope>NUCLEOTIDE SEQUENCE [LARGE SCALE GENOMIC DNA]</scope>
    <source>
        <strain evidence="1 2">IT104</strain>
    </source>
</reference>
<evidence type="ECO:0000313" key="2">
    <source>
        <dbReference type="Proteomes" id="UP000266861"/>
    </source>
</evidence>
<dbReference type="AlphaFoldDB" id="A0A397IPM5"/>
<protein>
    <submittedName>
        <fullName evidence="1">Uncharacterized protein</fullName>
    </submittedName>
</protein>
<keyword evidence="2" id="KW-1185">Reference proteome</keyword>
<dbReference type="EMBL" id="PQFF01000189">
    <property type="protein sequence ID" value="RHZ76198.1"/>
    <property type="molecule type" value="Genomic_DNA"/>
</dbReference>
<name>A0A397IPM5_9GLOM</name>
<proteinExistence type="predicted"/>
<gene>
    <name evidence="1" type="ORF">Glove_202g17</name>
</gene>
<sequence>MDCGKLIIKNVKKCPYFASIQNAYILHNKDHSSSLRRALANDSREGECKTNNWYNCWVVERSANRRFFLSLFFAVSPNWKSYD</sequence>
<evidence type="ECO:0000313" key="1">
    <source>
        <dbReference type="EMBL" id="RHZ76198.1"/>
    </source>
</evidence>
<dbReference type="Proteomes" id="UP000266861">
    <property type="component" value="Unassembled WGS sequence"/>
</dbReference>
<accession>A0A397IPM5</accession>